<evidence type="ECO:0000256" key="11">
    <source>
        <dbReference type="ARBA" id="ARBA00022989"/>
    </source>
</evidence>
<dbReference type="PROSITE" id="PS50109">
    <property type="entry name" value="HIS_KIN"/>
    <property type="match status" value="1"/>
</dbReference>
<organism evidence="16 17">
    <name type="scientific">Paenibacillus aurantiacus</name>
    <dbReference type="NCBI Taxonomy" id="1936118"/>
    <lineage>
        <taxon>Bacteria</taxon>
        <taxon>Bacillati</taxon>
        <taxon>Bacillota</taxon>
        <taxon>Bacilli</taxon>
        <taxon>Bacillales</taxon>
        <taxon>Paenibacillaceae</taxon>
        <taxon>Paenibacillus</taxon>
    </lineage>
</organism>
<comment type="caution">
    <text evidence="16">The sequence shown here is derived from an EMBL/GenBank/DDBJ whole genome shotgun (WGS) entry which is preliminary data.</text>
</comment>
<dbReference type="PANTHER" id="PTHR34220">
    <property type="entry name" value="SENSOR HISTIDINE KINASE YPDA"/>
    <property type="match status" value="1"/>
</dbReference>
<keyword evidence="13" id="KW-0472">Membrane</keyword>
<dbReference type="InterPro" id="IPR050640">
    <property type="entry name" value="Bact_2-comp_sensor_kinase"/>
</dbReference>
<evidence type="ECO:0000256" key="7">
    <source>
        <dbReference type="ARBA" id="ARBA00022692"/>
    </source>
</evidence>
<evidence type="ECO:0000313" key="17">
    <source>
        <dbReference type="Proteomes" id="UP001589747"/>
    </source>
</evidence>
<evidence type="ECO:0000256" key="4">
    <source>
        <dbReference type="ARBA" id="ARBA00022475"/>
    </source>
</evidence>
<keyword evidence="8" id="KW-0547">Nucleotide-binding</keyword>
<dbReference type="Pfam" id="PF02518">
    <property type="entry name" value="HATPase_c"/>
    <property type="match status" value="1"/>
</dbReference>
<keyword evidence="12" id="KW-0902">Two-component regulatory system</keyword>
<evidence type="ECO:0000256" key="10">
    <source>
        <dbReference type="ARBA" id="ARBA00022840"/>
    </source>
</evidence>
<keyword evidence="11" id="KW-1133">Transmembrane helix</keyword>
<evidence type="ECO:0000256" key="12">
    <source>
        <dbReference type="ARBA" id="ARBA00023012"/>
    </source>
</evidence>
<dbReference type="EC" id="2.7.13.3" evidence="3"/>
<accession>A0ABV5KV43</accession>
<evidence type="ECO:0000256" key="8">
    <source>
        <dbReference type="ARBA" id="ARBA00022741"/>
    </source>
</evidence>
<dbReference type="InterPro" id="IPR005467">
    <property type="entry name" value="His_kinase_dom"/>
</dbReference>
<dbReference type="InterPro" id="IPR010559">
    <property type="entry name" value="Sig_transdc_His_kin_internal"/>
</dbReference>
<keyword evidence="10" id="KW-0067">ATP-binding</keyword>
<keyword evidence="17" id="KW-1185">Reference proteome</keyword>
<evidence type="ECO:0000256" key="9">
    <source>
        <dbReference type="ARBA" id="ARBA00022777"/>
    </source>
</evidence>
<evidence type="ECO:0000256" key="1">
    <source>
        <dbReference type="ARBA" id="ARBA00000085"/>
    </source>
</evidence>
<evidence type="ECO:0000256" key="6">
    <source>
        <dbReference type="ARBA" id="ARBA00022679"/>
    </source>
</evidence>
<evidence type="ECO:0000256" key="13">
    <source>
        <dbReference type="ARBA" id="ARBA00023136"/>
    </source>
</evidence>
<keyword evidence="4" id="KW-1003">Cell membrane</keyword>
<comment type="catalytic activity">
    <reaction evidence="1">
        <text>ATP + protein L-histidine = ADP + protein N-phospho-L-histidine.</text>
        <dbReference type="EC" id="2.7.13.3"/>
    </reaction>
</comment>
<keyword evidence="6" id="KW-0808">Transferase</keyword>
<dbReference type="InterPro" id="IPR036890">
    <property type="entry name" value="HATPase_C_sf"/>
</dbReference>
<evidence type="ECO:0000256" key="5">
    <source>
        <dbReference type="ARBA" id="ARBA00022553"/>
    </source>
</evidence>
<dbReference type="SMART" id="SM00387">
    <property type="entry name" value="HATPase_c"/>
    <property type="match status" value="1"/>
</dbReference>
<evidence type="ECO:0000259" key="15">
    <source>
        <dbReference type="PROSITE" id="PS50885"/>
    </source>
</evidence>
<dbReference type="Gene3D" id="6.10.340.10">
    <property type="match status" value="1"/>
</dbReference>
<protein>
    <recommendedName>
        <fullName evidence="3">histidine kinase</fullName>
        <ecNumber evidence="3">2.7.13.3</ecNumber>
    </recommendedName>
</protein>
<dbReference type="InterPro" id="IPR003660">
    <property type="entry name" value="HAMP_dom"/>
</dbReference>
<dbReference type="PROSITE" id="PS50885">
    <property type="entry name" value="HAMP"/>
    <property type="match status" value="1"/>
</dbReference>
<evidence type="ECO:0000256" key="2">
    <source>
        <dbReference type="ARBA" id="ARBA00004651"/>
    </source>
</evidence>
<gene>
    <name evidence="16" type="ORF">ACFFSY_20200</name>
</gene>
<dbReference type="RefSeq" id="WP_377497387.1">
    <property type="nucleotide sequence ID" value="NZ_JBHMDO010000033.1"/>
</dbReference>
<keyword evidence="7" id="KW-0812">Transmembrane</keyword>
<evidence type="ECO:0000313" key="16">
    <source>
        <dbReference type="EMBL" id="MFB9328258.1"/>
    </source>
</evidence>
<dbReference type="Pfam" id="PF06580">
    <property type="entry name" value="His_kinase"/>
    <property type="match status" value="1"/>
</dbReference>
<dbReference type="EMBL" id="JBHMDO010000033">
    <property type="protein sequence ID" value="MFB9328258.1"/>
    <property type="molecule type" value="Genomic_DNA"/>
</dbReference>
<evidence type="ECO:0000256" key="3">
    <source>
        <dbReference type="ARBA" id="ARBA00012438"/>
    </source>
</evidence>
<dbReference type="GO" id="GO:0016301">
    <property type="term" value="F:kinase activity"/>
    <property type="evidence" value="ECO:0007669"/>
    <property type="project" value="UniProtKB-KW"/>
</dbReference>
<dbReference type="Proteomes" id="UP001589747">
    <property type="component" value="Unassembled WGS sequence"/>
</dbReference>
<dbReference type="InterPro" id="IPR033479">
    <property type="entry name" value="dCache_1"/>
</dbReference>
<reference evidence="16 17" key="1">
    <citation type="submission" date="2024-09" db="EMBL/GenBank/DDBJ databases">
        <authorList>
            <person name="Sun Q."/>
            <person name="Mori K."/>
        </authorList>
    </citation>
    <scope>NUCLEOTIDE SEQUENCE [LARGE SCALE GENOMIC DNA]</scope>
    <source>
        <strain evidence="16 17">TISTR 2452</strain>
    </source>
</reference>
<dbReference type="PANTHER" id="PTHR34220:SF7">
    <property type="entry name" value="SENSOR HISTIDINE KINASE YPDA"/>
    <property type="match status" value="1"/>
</dbReference>
<sequence length="580" mass="65598">MKLRRKILLAIILLIFIPVLAMGVISYMQFSKAIESKSSSFYGISLLESDRKLKFALNEIAAVSGAAITQPVIQQALKQSGQDPGYERRQEIINLLINHPMIESFSLFTNEGQVLGYNGSAFGELRDQPWFGRMKAAEGKPIWSGPGENGSSFGGKPVLIHARVVKDYYSLEDIGYLVMGVKPDILEQVFWEAATLRQGDMLLVNKDGVIVYDRSGEATGARADFPFLSDEAYEPADNHYIDHYDDQKSLITYLPSHNPQWMWVAVTPLALLRSESEPIRNTALILVAFSLLSALMFDRFFVLPLVGMINSAVNGMKRVEQRIFKPIRPPLRTTDEAGRLIEGFNRMSAQIQELLVQVETEQARKKEAEMQALMSQINPHFIYNSLESINSMAVLQGNKDISRMVVSLGKLLRISISESQELIPLAMEFEHVRHYLHIQKLRFEDQFEFEIALPDSLKPQLTQKLIVQPIVENALYHAIEPMREKGWIRIHAEEGRDCLYIYIADNGPGFDPNVLEQPNDETAGVRAKYKDKGVGLRNVQERLRIRFGRSYGILICTSPHDGTTIRIRIPKDEFLKEGGA</sequence>
<proteinExistence type="predicted"/>
<evidence type="ECO:0000259" key="14">
    <source>
        <dbReference type="PROSITE" id="PS50109"/>
    </source>
</evidence>
<dbReference type="InterPro" id="IPR003594">
    <property type="entry name" value="HATPase_dom"/>
</dbReference>
<comment type="subcellular location">
    <subcellularLocation>
        <location evidence="2">Cell membrane</location>
        <topology evidence="2">Multi-pass membrane protein</topology>
    </subcellularLocation>
</comment>
<keyword evidence="5" id="KW-0597">Phosphoprotein</keyword>
<keyword evidence="9 16" id="KW-0418">Kinase</keyword>
<feature type="domain" description="Histidine kinase" evidence="14">
    <location>
        <begin position="322"/>
        <end position="573"/>
    </location>
</feature>
<dbReference type="Pfam" id="PF02743">
    <property type="entry name" value="dCache_1"/>
    <property type="match status" value="1"/>
</dbReference>
<feature type="domain" description="HAMP" evidence="15">
    <location>
        <begin position="309"/>
        <end position="356"/>
    </location>
</feature>
<dbReference type="CDD" id="cd06225">
    <property type="entry name" value="HAMP"/>
    <property type="match status" value="1"/>
</dbReference>
<name>A0ABV5KV43_9BACL</name>
<dbReference type="SUPFAM" id="SSF55874">
    <property type="entry name" value="ATPase domain of HSP90 chaperone/DNA topoisomerase II/histidine kinase"/>
    <property type="match status" value="1"/>
</dbReference>
<dbReference type="Gene3D" id="3.30.565.10">
    <property type="entry name" value="Histidine kinase-like ATPase, C-terminal domain"/>
    <property type="match status" value="1"/>
</dbReference>